<protein>
    <recommendedName>
        <fullName evidence="3">Heparin-sulfate lyase N-terminal domain-containing protein</fullName>
    </recommendedName>
</protein>
<accession>A0AAW6U7S4</accession>
<dbReference type="Proteomes" id="UP001431532">
    <property type="component" value="Unassembled WGS sequence"/>
</dbReference>
<proteinExistence type="predicted"/>
<sequence>MAVKEDVGMDIKMNIKCFKDIVLLDQGQSIDESQILDLVDFVNNRYDCADFRLICLIRAYLGYKDLLSNETIHQIEQSIFNFKYWMDEPGEDGMCFWSENHQLLFHACEYLAGITFPNQVFLNDGETGKEHADKARPKIMRWLKYKFQFGFIEWHSNTYYEEDIAPLSVLVDFAKDEEIIEKSKIILDLLLLDMAMHSYEGYFVATSGRCYENQKMNRELADVNDILAYAFGLQKRDYDYQRISAMFLLCKNYKVPKIIKEIAKTKGTQIIKDSMGLNLKEVKKEIPNDEIDDRGMFLWQMEAFTNKESINMTMDIFNAWKLHDNNFLKDLQSVNIPILRKLGLLPLVVKLLNPATQGVAIERANTYTYKTDYYMLSTAQKYHPKSFGDQQHIWQATLPNNISVFSTHPGSPMFDDAARNFSPSFWVGNGINPHAVQDKNFLFLMYDLTARKGYLERFRQTHIHFHFPTDKFDKVIEKEKKVYAKSDKSYIGIVSSSGHKIMNKNELVVEGKKSQFVVVLGDEYSDESFDKFIEKIENYDFKFTSKKIVLKADQHYQLRFKKAFKINGVVQNTEYQRFETPYVEAKRKPEELTINYHNKTLYIDFDRMIRKEISHVG</sequence>
<dbReference type="EMBL" id="JASCXW010000008">
    <property type="protein sequence ID" value="MDI6452669.1"/>
    <property type="molecule type" value="Genomic_DNA"/>
</dbReference>
<evidence type="ECO:0008006" key="3">
    <source>
        <dbReference type="Google" id="ProtNLM"/>
    </source>
</evidence>
<reference evidence="1" key="1">
    <citation type="submission" date="2023-05" db="EMBL/GenBank/DDBJ databases">
        <title>Mariniplasma microaerophilum sp. nov., a novel anaerobic mollicute isolated from terrestrial mud volcano, Taman Peninsula, Russia.</title>
        <authorList>
            <person name="Khomyakova M.A."/>
            <person name="Merkel A.Y."/>
            <person name="Slobodkin A.I."/>
        </authorList>
    </citation>
    <scope>NUCLEOTIDE SEQUENCE</scope>
    <source>
        <strain evidence="1">M4Ah</strain>
    </source>
</reference>
<name>A0AAW6U7S4_9MOLU</name>
<dbReference type="AlphaFoldDB" id="A0AAW6U7S4"/>
<dbReference type="RefSeq" id="WP_282839087.1">
    <property type="nucleotide sequence ID" value="NZ_JASCXW010000008.1"/>
</dbReference>
<evidence type="ECO:0000313" key="1">
    <source>
        <dbReference type="EMBL" id="MDI6452669.1"/>
    </source>
</evidence>
<comment type="caution">
    <text evidence="1">The sequence shown here is derived from an EMBL/GenBank/DDBJ whole genome shotgun (WGS) entry which is preliminary data.</text>
</comment>
<keyword evidence="2" id="KW-1185">Reference proteome</keyword>
<organism evidence="1 2">
    <name type="scientific">Peloplasma aerotolerans</name>
    <dbReference type="NCBI Taxonomy" id="3044389"/>
    <lineage>
        <taxon>Bacteria</taxon>
        <taxon>Bacillati</taxon>
        <taxon>Mycoplasmatota</taxon>
        <taxon>Mollicutes</taxon>
        <taxon>Acholeplasmatales</taxon>
        <taxon>Acholeplasmataceae</taxon>
        <taxon>Peloplasma</taxon>
    </lineage>
</organism>
<gene>
    <name evidence="1" type="ORF">QJ521_03735</name>
</gene>
<evidence type="ECO:0000313" key="2">
    <source>
        <dbReference type="Proteomes" id="UP001431532"/>
    </source>
</evidence>